<dbReference type="STRING" id="285568.AQJ66_30485"/>
<protein>
    <submittedName>
        <fullName evidence="1">Uncharacterized protein</fullName>
    </submittedName>
</protein>
<dbReference type="AlphaFoldDB" id="A0A117R9K5"/>
<proteinExistence type="predicted"/>
<reference evidence="1 2" key="1">
    <citation type="submission" date="2015-10" db="EMBL/GenBank/DDBJ databases">
        <title>Draft genome sequence of Streptomyces bungoensis DSM 41781, type strain for the species Streptomyces bungoensis.</title>
        <authorList>
            <person name="Ruckert C."/>
            <person name="Winkler A."/>
            <person name="Kalinowski J."/>
            <person name="Kampfer P."/>
            <person name="Glaeser S."/>
        </authorList>
    </citation>
    <scope>NUCLEOTIDE SEQUENCE [LARGE SCALE GENOMIC DNA]</scope>
    <source>
        <strain evidence="1 2">DSM 41781</strain>
    </source>
</reference>
<dbReference type="Proteomes" id="UP000053024">
    <property type="component" value="Unassembled WGS sequence"/>
</dbReference>
<comment type="caution">
    <text evidence="1">The sequence shown here is derived from an EMBL/GenBank/DDBJ whole genome shotgun (WGS) entry which is preliminary data.</text>
</comment>
<sequence length="163" mass="16688">MRARHVRNAEPAAGIRPPRRRARVFAAVVALLAAGAVGCSQSGQEETAASHAVRPTVTTTVTATATVTAEPEPAPTVTKTRTVHEPGPTVTVTRRVSAASGTTRTGSAGSSGGGTCSIVSSAGNCYQAGQFCRNGDHGAVTTTASGAWIRCAYSSNAWRWTYA</sequence>
<keyword evidence="2" id="KW-1185">Reference proteome</keyword>
<dbReference type="EMBL" id="LMWX01000057">
    <property type="protein sequence ID" value="KUN78599.1"/>
    <property type="molecule type" value="Genomic_DNA"/>
</dbReference>
<name>A0A117R9K5_9ACTN</name>
<evidence type="ECO:0000313" key="1">
    <source>
        <dbReference type="EMBL" id="KUN78599.1"/>
    </source>
</evidence>
<organism evidence="1 2">
    <name type="scientific">Streptomyces bungoensis</name>
    <dbReference type="NCBI Taxonomy" id="285568"/>
    <lineage>
        <taxon>Bacteria</taxon>
        <taxon>Bacillati</taxon>
        <taxon>Actinomycetota</taxon>
        <taxon>Actinomycetes</taxon>
        <taxon>Kitasatosporales</taxon>
        <taxon>Streptomycetaceae</taxon>
        <taxon>Streptomyces</taxon>
    </lineage>
</organism>
<accession>A0A117R9K5</accession>
<gene>
    <name evidence="1" type="ORF">AQJ66_30485</name>
</gene>
<evidence type="ECO:0000313" key="2">
    <source>
        <dbReference type="Proteomes" id="UP000053024"/>
    </source>
</evidence>